<evidence type="ECO:0000256" key="2">
    <source>
        <dbReference type="ARBA" id="ARBA00022475"/>
    </source>
</evidence>
<evidence type="ECO:0000313" key="8">
    <source>
        <dbReference type="EMBL" id="XBH03636.1"/>
    </source>
</evidence>
<comment type="subcellular location">
    <subcellularLocation>
        <location evidence="1">Cell membrane</location>
        <topology evidence="1">Multi-pass membrane protein</topology>
    </subcellularLocation>
</comment>
<keyword evidence="2" id="KW-1003">Cell membrane</keyword>
<evidence type="ECO:0000259" key="7">
    <source>
        <dbReference type="Pfam" id="PF00482"/>
    </source>
</evidence>
<dbReference type="Pfam" id="PF00482">
    <property type="entry name" value="T2SSF"/>
    <property type="match status" value="1"/>
</dbReference>
<keyword evidence="4 6" id="KW-1133">Transmembrane helix</keyword>
<evidence type="ECO:0000256" key="3">
    <source>
        <dbReference type="ARBA" id="ARBA00022692"/>
    </source>
</evidence>
<dbReference type="PANTHER" id="PTHR35007">
    <property type="entry name" value="INTEGRAL MEMBRANE PROTEIN-RELATED"/>
    <property type="match status" value="1"/>
</dbReference>
<dbReference type="Gene3D" id="1.20.81.30">
    <property type="entry name" value="Type II secretion system (T2SS), domain F"/>
    <property type="match status" value="1"/>
</dbReference>
<dbReference type="EMBL" id="CP155447">
    <property type="protein sequence ID" value="XBH03636.1"/>
    <property type="molecule type" value="Genomic_DNA"/>
</dbReference>
<dbReference type="PANTHER" id="PTHR35007:SF1">
    <property type="entry name" value="PILUS ASSEMBLY PROTEIN"/>
    <property type="match status" value="1"/>
</dbReference>
<dbReference type="RefSeq" id="WP_406696375.1">
    <property type="nucleotide sequence ID" value="NZ_CP155447.1"/>
</dbReference>
<gene>
    <name evidence="8" type="ORF">V5E97_35830</name>
</gene>
<name>A0AAU7CEI0_9BACT</name>
<feature type="transmembrane region" description="Helical" evidence="6">
    <location>
        <begin position="120"/>
        <end position="137"/>
    </location>
</feature>
<sequence>MNEQMIVSILAGLTVVTLFLGLGLAFRKSEGSHAEQRLDDLISRPKKDADLRSGILLRPPAIDLETPLFWTKFIPNLENLSRLYEQADVNLPFNKFMGIVVLLSLAGSLIGLLFQLPIYLLPLGSAVLGITPFIWLVHRKKQRIKKFLDAMPEAVELIGRGLRAGHSLASALHLVSEEMKGPIADEFGRVFEEQNLGIPLEVTLRGLADRVPSVDVRFFVIAVVIQRATGGDLAEVLDKIGKLIRQRFELFGHVKSLTAEGRLSGIVLLALPPGLLGFLSMSNYEYVSVLFTTSIGTKMLAITAAFQLLGALMIKKIVAIKV</sequence>
<feature type="transmembrane region" description="Helical" evidence="6">
    <location>
        <begin position="287"/>
        <end position="314"/>
    </location>
</feature>
<reference evidence="8" key="1">
    <citation type="submission" date="2024-05" db="EMBL/GenBank/DDBJ databases">
        <title>Planctomycetes of the genus Singulisphaera possess chitinolytic capabilities.</title>
        <authorList>
            <person name="Ivanova A."/>
        </authorList>
    </citation>
    <scope>NUCLEOTIDE SEQUENCE</scope>
    <source>
        <strain evidence="8">Ch08T</strain>
    </source>
</reference>
<dbReference type="InterPro" id="IPR018076">
    <property type="entry name" value="T2SS_GspF_dom"/>
</dbReference>
<evidence type="ECO:0000256" key="5">
    <source>
        <dbReference type="ARBA" id="ARBA00023136"/>
    </source>
</evidence>
<feature type="transmembrane region" description="Helical" evidence="6">
    <location>
        <begin position="263"/>
        <end position="281"/>
    </location>
</feature>
<proteinExistence type="predicted"/>
<dbReference type="GO" id="GO:0005886">
    <property type="term" value="C:plasma membrane"/>
    <property type="evidence" value="ECO:0007669"/>
    <property type="project" value="UniProtKB-SubCell"/>
</dbReference>
<evidence type="ECO:0000256" key="6">
    <source>
        <dbReference type="SAM" id="Phobius"/>
    </source>
</evidence>
<feature type="domain" description="Type II secretion system protein GspF" evidence="7">
    <location>
        <begin position="156"/>
        <end position="279"/>
    </location>
</feature>
<dbReference type="AlphaFoldDB" id="A0AAU7CEI0"/>
<feature type="transmembrane region" description="Helical" evidence="6">
    <location>
        <begin position="6"/>
        <end position="26"/>
    </location>
</feature>
<accession>A0AAU7CEI0</accession>
<evidence type="ECO:0000256" key="4">
    <source>
        <dbReference type="ARBA" id="ARBA00022989"/>
    </source>
</evidence>
<protein>
    <submittedName>
        <fullName evidence="8">Type II secretion system F family protein</fullName>
    </submittedName>
</protein>
<keyword evidence="5 6" id="KW-0472">Membrane</keyword>
<dbReference type="InterPro" id="IPR042094">
    <property type="entry name" value="T2SS_GspF_sf"/>
</dbReference>
<organism evidence="8">
    <name type="scientific">Singulisphaera sp. Ch08</name>
    <dbReference type="NCBI Taxonomy" id="3120278"/>
    <lineage>
        <taxon>Bacteria</taxon>
        <taxon>Pseudomonadati</taxon>
        <taxon>Planctomycetota</taxon>
        <taxon>Planctomycetia</taxon>
        <taxon>Isosphaerales</taxon>
        <taxon>Isosphaeraceae</taxon>
        <taxon>Singulisphaera</taxon>
    </lineage>
</organism>
<keyword evidence="3 6" id="KW-0812">Transmembrane</keyword>
<evidence type="ECO:0000256" key="1">
    <source>
        <dbReference type="ARBA" id="ARBA00004651"/>
    </source>
</evidence>
<feature type="transmembrane region" description="Helical" evidence="6">
    <location>
        <begin position="96"/>
        <end position="114"/>
    </location>
</feature>